<dbReference type="EMBL" id="LAZR01019907">
    <property type="protein sequence ID" value="KKL90815.1"/>
    <property type="molecule type" value="Genomic_DNA"/>
</dbReference>
<protein>
    <submittedName>
        <fullName evidence="1">Uncharacterized protein</fullName>
    </submittedName>
</protein>
<name>A0A0F9IAJ5_9ZZZZ</name>
<accession>A0A0F9IAJ5</accession>
<proteinExistence type="predicted"/>
<comment type="caution">
    <text evidence="1">The sequence shown here is derived from an EMBL/GenBank/DDBJ whole genome shotgun (WGS) entry which is preliminary data.</text>
</comment>
<evidence type="ECO:0000313" key="1">
    <source>
        <dbReference type="EMBL" id="KKL90815.1"/>
    </source>
</evidence>
<sequence length="311" mass="34859">MEEPKQDNNVPQVVDTQQAEIVRHEEIRIINDNPKQMRALLKEQAECAADIVMYQDQIIAAMTNPDDWVRFGDKSEISSAGAERVARGFSIKITDMIHTKEEWTDDIGRGYRYVYECIVKMHDKELMAMGIGSSRDKFLCYAGGEYKPVEKIHESDIMMSAQRRMVKNAIGSMLGIRRMPTSRLEAIFENLGYDATKQGKAGFKEGAKGGKTKKQSESVLSLWNNVVKPMAEQGLVFTVAEDGKYSIEAIEYDGTLEEIAANSLEAITSFIGTKGNSKGTLVKGKRSFNDLSPAQANVTYGKARKLWEEYN</sequence>
<dbReference type="AlphaFoldDB" id="A0A0F9IAJ5"/>
<organism evidence="1">
    <name type="scientific">marine sediment metagenome</name>
    <dbReference type="NCBI Taxonomy" id="412755"/>
    <lineage>
        <taxon>unclassified sequences</taxon>
        <taxon>metagenomes</taxon>
        <taxon>ecological metagenomes</taxon>
    </lineage>
</organism>
<gene>
    <name evidence="1" type="ORF">LCGC14_1900930</name>
</gene>
<reference evidence="1" key="1">
    <citation type="journal article" date="2015" name="Nature">
        <title>Complex archaea that bridge the gap between prokaryotes and eukaryotes.</title>
        <authorList>
            <person name="Spang A."/>
            <person name="Saw J.H."/>
            <person name="Jorgensen S.L."/>
            <person name="Zaremba-Niedzwiedzka K."/>
            <person name="Martijn J."/>
            <person name="Lind A.E."/>
            <person name="van Eijk R."/>
            <person name="Schleper C."/>
            <person name="Guy L."/>
            <person name="Ettema T.J."/>
        </authorList>
    </citation>
    <scope>NUCLEOTIDE SEQUENCE</scope>
</reference>